<dbReference type="OrthoDB" id="9791837at2"/>
<keyword evidence="2" id="KW-1185">Reference proteome</keyword>
<keyword evidence="1" id="KW-0489">Methyltransferase</keyword>
<dbReference type="RefSeq" id="WP_089909685.1">
    <property type="nucleotide sequence ID" value="NZ_FOBB01000002.1"/>
</dbReference>
<protein>
    <submittedName>
        <fullName evidence="1">Methyltransferase domain-containing protein</fullName>
    </submittedName>
</protein>
<sequence length="275" mass="31846">MKFTAHNILLNNGQKTMGDDSILLSDSAVWSSIKKTVDLFIPPTAGDRSKMRVVDLGCLEGGYAAEFARMGFDSLGIEARAENIENCNYVKDNLGLPNLNFAQDDVRNMANYGKFDITLCYGLLYHLNDPAAFLKLISECTTKMLLLNTHFAPERDVRYRLGPLNKYFIAPIQKRTSLFEHQYNYRLSPITENEGYKGRWFKEWTPGTKKEKIEKLLWASYNNHRSFWLTKKELTKAMHAAGFNSVFEQFDYTGDLFRENYTQYYNRTMFVAIKH</sequence>
<dbReference type="AlphaFoldDB" id="A0A1H7QST6"/>
<dbReference type="SUPFAM" id="SSF53335">
    <property type="entry name" value="S-adenosyl-L-methionine-dependent methyltransferases"/>
    <property type="match status" value="1"/>
</dbReference>
<dbReference type="InterPro" id="IPR029063">
    <property type="entry name" value="SAM-dependent_MTases_sf"/>
</dbReference>
<dbReference type="GO" id="GO:0008168">
    <property type="term" value="F:methyltransferase activity"/>
    <property type="evidence" value="ECO:0007669"/>
    <property type="project" value="UniProtKB-KW"/>
</dbReference>
<dbReference type="EMBL" id="FOBB01000002">
    <property type="protein sequence ID" value="SEL50784.1"/>
    <property type="molecule type" value="Genomic_DNA"/>
</dbReference>
<dbReference type="Proteomes" id="UP000198984">
    <property type="component" value="Unassembled WGS sequence"/>
</dbReference>
<name>A0A1H7QST6_9BACT</name>
<dbReference type="GO" id="GO:0032259">
    <property type="term" value="P:methylation"/>
    <property type="evidence" value="ECO:0007669"/>
    <property type="project" value="UniProtKB-KW"/>
</dbReference>
<reference evidence="1 2" key="1">
    <citation type="submission" date="2016-10" db="EMBL/GenBank/DDBJ databases">
        <authorList>
            <person name="de Groot N.N."/>
        </authorList>
    </citation>
    <scope>NUCLEOTIDE SEQUENCE [LARGE SCALE GENOMIC DNA]</scope>
    <source>
        <strain evidence="1 2">DSM 21039</strain>
    </source>
</reference>
<dbReference type="STRING" id="573321.SAMN04488505_102430"/>
<dbReference type="Gene3D" id="3.40.50.150">
    <property type="entry name" value="Vaccinia Virus protein VP39"/>
    <property type="match status" value="1"/>
</dbReference>
<evidence type="ECO:0000313" key="1">
    <source>
        <dbReference type="EMBL" id="SEL50784.1"/>
    </source>
</evidence>
<dbReference type="Pfam" id="PF13489">
    <property type="entry name" value="Methyltransf_23"/>
    <property type="match status" value="1"/>
</dbReference>
<gene>
    <name evidence="1" type="ORF">SAMN04488505_102430</name>
</gene>
<keyword evidence="1" id="KW-0808">Transferase</keyword>
<evidence type="ECO:0000313" key="2">
    <source>
        <dbReference type="Proteomes" id="UP000198984"/>
    </source>
</evidence>
<accession>A0A1H7QST6</accession>
<proteinExistence type="predicted"/>
<dbReference type="CDD" id="cd02440">
    <property type="entry name" value="AdoMet_MTases"/>
    <property type="match status" value="1"/>
</dbReference>
<organism evidence="1 2">
    <name type="scientific">Chitinophaga rupis</name>
    <dbReference type="NCBI Taxonomy" id="573321"/>
    <lineage>
        <taxon>Bacteria</taxon>
        <taxon>Pseudomonadati</taxon>
        <taxon>Bacteroidota</taxon>
        <taxon>Chitinophagia</taxon>
        <taxon>Chitinophagales</taxon>
        <taxon>Chitinophagaceae</taxon>
        <taxon>Chitinophaga</taxon>
    </lineage>
</organism>